<dbReference type="InterPro" id="IPR023772">
    <property type="entry name" value="DNA-bd_HTH_TetR-type_CS"/>
</dbReference>
<dbReference type="GO" id="GO:0045892">
    <property type="term" value="P:negative regulation of DNA-templated transcription"/>
    <property type="evidence" value="ECO:0007669"/>
    <property type="project" value="UniProtKB-ARBA"/>
</dbReference>
<sequence>MSRQSAVRARPLGGRADKRAAILAGALAVFARDGYSRASIDAISAEGGVSTRTIYNHFADKARLFEAVIEQSAAAAAADQIALIERHLDEVAELEPALTAFGRAWTVSMDAHAAHFSLVSQVDAEPGHVPEAALAAWQEAGPLRVRRELAARLRKVADRGLLSVPDPDRAALHLLLLVSADSADSGGLEYATRGARTESEIAESVAAGVHTFLYGYVPR</sequence>
<dbReference type="Pfam" id="PF00440">
    <property type="entry name" value="TetR_N"/>
    <property type="match status" value="1"/>
</dbReference>
<dbReference type="FunFam" id="1.10.10.60:FF:000141">
    <property type="entry name" value="TetR family transcriptional regulator"/>
    <property type="match status" value="1"/>
</dbReference>
<feature type="DNA-binding region" description="H-T-H motif" evidence="4">
    <location>
        <begin position="39"/>
        <end position="58"/>
    </location>
</feature>
<keyword evidence="7" id="KW-1185">Reference proteome</keyword>
<evidence type="ECO:0000256" key="2">
    <source>
        <dbReference type="ARBA" id="ARBA00023125"/>
    </source>
</evidence>
<dbReference type="InterPro" id="IPR009057">
    <property type="entry name" value="Homeodomain-like_sf"/>
</dbReference>
<dbReference type="RefSeq" id="WP_165297229.1">
    <property type="nucleotide sequence ID" value="NZ_JAAKZZ010000023.1"/>
</dbReference>
<dbReference type="PRINTS" id="PR00455">
    <property type="entry name" value="HTHTETR"/>
</dbReference>
<evidence type="ECO:0000256" key="4">
    <source>
        <dbReference type="PROSITE-ProRule" id="PRU00335"/>
    </source>
</evidence>
<dbReference type="InterPro" id="IPR001647">
    <property type="entry name" value="HTH_TetR"/>
</dbReference>
<dbReference type="Gene3D" id="1.10.357.10">
    <property type="entry name" value="Tetracycline Repressor, domain 2"/>
    <property type="match status" value="1"/>
</dbReference>
<dbReference type="AlphaFoldDB" id="A0A6G4WSF2"/>
<proteinExistence type="predicted"/>
<evidence type="ECO:0000256" key="3">
    <source>
        <dbReference type="ARBA" id="ARBA00023163"/>
    </source>
</evidence>
<comment type="caution">
    <text evidence="6">The sequence shown here is derived from an EMBL/GenBank/DDBJ whole genome shotgun (WGS) entry which is preliminary data.</text>
</comment>
<dbReference type="Proteomes" id="UP000477722">
    <property type="component" value="Unassembled WGS sequence"/>
</dbReference>
<evidence type="ECO:0000259" key="5">
    <source>
        <dbReference type="PROSITE" id="PS50977"/>
    </source>
</evidence>
<keyword evidence="2 4" id="KW-0238">DNA-binding</keyword>
<accession>A0A6G4WSF2</accession>
<dbReference type="PROSITE" id="PS01081">
    <property type="entry name" value="HTH_TETR_1"/>
    <property type="match status" value="1"/>
</dbReference>
<dbReference type="PANTHER" id="PTHR30055:SF146">
    <property type="entry name" value="HTH-TYPE TRANSCRIPTIONAL DUAL REGULATOR CECR"/>
    <property type="match status" value="1"/>
</dbReference>
<evidence type="ECO:0000313" key="7">
    <source>
        <dbReference type="Proteomes" id="UP000477722"/>
    </source>
</evidence>
<organism evidence="6 7">
    <name type="scientific">Streptomyces boncukensis</name>
    <dbReference type="NCBI Taxonomy" id="2711219"/>
    <lineage>
        <taxon>Bacteria</taxon>
        <taxon>Bacillati</taxon>
        <taxon>Actinomycetota</taxon>
        <taxon>Actinomycetes</taxon>
        <taxon>Kitasatosporales</taxon>
        <taxon>Streptomycetaceae</taxon>
        <taxon>Streptomyces</taxon>
    </lineage>
</organism>
<keyword evidence="1" id="KW-0805">Transcription regulation</keyword>
<dbReference type="PANTHER" id="PTHR30055">
    <property type="entry name" value="HTH-TYPE TRANSCRIPTIONAL REGULATOR RUTR"/>
    <property type="match status" value="1"/>
</dbReference>
<evidence type="ECO:0000313" key="6">
    <source>
        <dbReference type="EMBL" id="NGO67570.1"/>
    </source>
</evidence>
<dbReference type="PROSITE" id="PS50977">
    <property type="entry name" value="HTH_TETR_2"/>
    <property type="match status" value="1"/>
</dbReference>
<dbReference type="SUPFAM" id="SSF46689">
    <property type="entry name" value="Homeodomain-like"/>
    <property type="match status" value="1"/>
</dbReference>
<dbReference type="GO" id="GO:0003700">
    <property type="term" value="F:DNA-binding transcription factor activity"/>
    <property type="evidence" value="ECO:0007669"/>
    <property type="project" value="TreeGrafter"/>
</dbReference>
<gene>
    <name evidence="6" type="ORF">G5C65_04200</name>
</gene>
<dbReference type="GO" id="GO:0000976">
    <property type="term" value="F:transcription cis-regulatory region binding"/>
    <property type="evidence" value="ECO:0007669"/>
    <property type="project" value="TreeGrafter"/>
</dbReference>
<protein>
    <submittedName>
        <fullName evidence="6">TetR/AcrR family transcriptional regulator</fullName>
    </submittedName>
</protein>
<keyword evidence="3" id="KW-0804">Transcription</keyword>
<evidence type="ECO:0000256" key="1">
    <source>
        <dbReference type="ARBA" id="ARBA00023015"/>
    </source>
</evidence>
<dbReference type="Pfam" id="PF14246">
    <property type="entry name" value="TetR_C_7"/>
    <property type="match status" value="1"/>
</dbReference>
<dbReference type="EMBL" id="JAAKZZ010000023">
    <property type="protein sequence ID" value="NGO67570.1"/>
    <property type="molecule type" value="Genomic_DNA"/>
</dbReference>
<reference evidence="6 7" key="1">
    <citation type="submission" date="2020-02" db="EMBL/GenBank/DDBJ databases">
        <title>Whole-genome analyses of novel actinobacteria.</title>
        <authorList>
            <person name="Sahin N."/>
            <person name="Tatar D."/>
        </authorList>
    </citation>
    <scope>NUCLEOTIDE SEQUENCE [LARGE SCALE GENOMIC DNA]</scope>
    <source>
        <strain evidence="6 7">SB3404</strain>
    </source>
</reference>
<name>A0A6G4WSF2_9ACTN</name>
<dbReference type="InterPro" id="IPR050109">
    <property type="entry name" value="HTH-type_TetR-like_transc_reg"/>
</dbReference>
<feature type="domain" description="HTH tetR-type" evidence="5">
    <location>
        <begin position="16"/>
        <end position="76"/>
    </location>
</feature>
<dbReference type="InterPro" id="IPR039536">
    <property type="entry name" value="TetR_C_Proteobacteria"/>
</dbReference>